<sequence length="142" mass="16219">MENIFAQYQIDMPKAYQEKIKNFVSTGSQSQSRENAPFDRQIDFWFMALCLAFNKGLTAVKEKETYNAITAEILSRNPYRVTQMQMIALSVSMDPNILLEPKRMLDICVGLANAGIPLLINILSDTEATPLWNIYYELEDIA</sequence>
<accession>A0AAW7QXI3</accession>
<dbReference type="Proteomes" id="UP001169492">
    <property type="component" value="Unassembled WGS sequence"/>
</dbReference>
<proteinExistence type="predicted"/>
<evidence type="ECO:0000313" key="2">
    <source>
        <dbReference type="Proteomes" id="UP001169492"/>
    </source>
</evidence>
<evidence type="ECO:0000313" key="1">
    <source>
        <dbReference type="EMBL" id="MDN7124871.1"/>
    </source>
</evidence>
<name>A0AAW7QXI3_9GAMM</name>
<reference evidence="1 2" key="1">
    <citation type="submission" date="2021-03" db="EMBL/GenBank/DDBJ databases">
        <title>Pseudidiomarina terrestris, a new bacterium isolated from saline soil.</title>
        <authorList>
            <person name="Galisteo C."/>
            <person name="De La Haba R."/>
            <person name="Sanchez-Porro C."/>
            <person name="Ventosa A."/>
        </authorList>
    </citation>
    <scope>NUCLEOTIDE SEQUENCE [LARGE SCALE GENOMIC DNA]</scope>
    <source>
        <strain evidence="1 2">1APP75-32.1</strain>
    </source>
</reference>
<protein>
    <submittedName>
        <fullName evidence="1">Uncharacterized protein</fullName>
    </submittedName>
</protein>
<gene>
    <name evidence="1" type="ORF">J6I90_08250</name>
</gene>
<organism evidence="1 2">
    <name type="scientific">Pseudidiomarina terrestris</name>
    <dbReference type="NCBI Taxonomy" id="2820060"/>
    <lineage>
        <taxon>Bacteria</taxon>
        <taxon>Pseudomonadati</taxon>
        <taxon>Pseudomonadota</taxon>
        <taxon>Gammaproteobacteria</taxon>
        <taxon>Alteromonadales</taxon>
        <taxon>Idiomarinaceae</taxon>
        <taxon>Pseudidiomarina</taxon>
    </lineage>
</organism>
<dbReference type="AlphaFoldDB" id="A0AAW7QXI3"/>
<dbReference type="EMBL" id="JAGGJB010000004">
    <property type="protein sequence ID" value="MDN7124871.1"/>
    <property type="molecule type" value="Genomic_DNA"/>
</dbReference>
<dbReference type="RefSeq" id="WP_301774665.1">
    <property type="nucleotide sequence ID" value="NZ_JAGGJB010000004.1"/>
</dbReference>
<comment type="caution">
    <text evidence="1">The sequence shown here is derived from an EMBL/GenBank/DDBJ whole genome shotgun (WGS) entry which is preliminary data.</text>
</comment>